<comment type="caution">
    <text evidence="2">The sequence shown here is derived from an EMBL/GenBank/DDBJ whole genome shotgun (WGS) entry which is preliminary data.</text>
</comment>
<proteinExistence type="predicted"/>
<accession>A0A931DJQ7</accession>
<name>A0A931DJQ7_9ACTN</name>
<evidence type="ECO:0000259" key="1">
    <source>
        <dbReference type="Pfam" id="PF00144"/>
    </source>
</evidence>
<dbReference type="InterPro" id="IPR001466">
    <property type="entry name" value="Beta-lactam-related"/>
</dbReference>
<dbReference type="Proteomes" id="UP000614047">
    <property type="component" value="Unassembled WGS sequence"/>
</dbReference>
<sequence>MNIEGRVAPGFEGVAEAFRRNFAQRGEIGAAFAVSRGEETLVDLWGGVADSRTRRPWTADTLQIIFSGTKGMVASVLLLLIDRGRLELDVPVARYWPEFAAAGKESVLVRDIVAHTARLPGLDKPVTWREATDGRRMAALLAGQRQSDDPRAGATYHAATFGWLAGELIRRADGRTVGRVFAEEIAAPLGLDLWIGLPENELPRVSRVEQAPGWGASDGTAPPESDPLRTSVFGNPPRYVPESFPWNEPAWQRAEVPSSNGIGTARSIARFYAGLDRVLSPETLALGATPISVRFDPILGTPTAFGVGFQLQTENLALGPPQDAFGHGGSGGSRHGRWPAQGIGFSYAMNLMRDDPADRRGDDLLDALHTALAGEGASV</sequence>
<keyword evidence="3" id="KW-1185">Reference proteome</keyword>
<protein>
    <submittedName>
        <fullName evidence="2">CubicO group peptidase (Beta-lactamase class C family)</fullName>
    </submittedName>
</protein>
<gene>
    <name evidence="2" type="ORF">IW256_002944</name>
</gene>
<dbReference type="Gene3D" id="3.40.710.10">
    <property type="entry name" value="DD-peptidase/beta-lactamase superfamily"/>
    <property type="match status" value="1"/>
</dbReference>
<dbReference type="RefSeq" id="WP_197011508.1">
    <property type="nucleotide sequence ID" value="NZ_BAABES010000005.1"/>
</dbReference>
<reference evidence="2" key="1">
    <citation type="submission" date="2020-11" db="EMBL/GenBank/DDBJ databases">
        <title>Sequencing the genomes of 1000 actinobacteria strains.</title>
        <authorList>
            <person name="Klenk H.-P."/>
        </authorList>
    </citation>
    <scope>NUCLEOTIDE SEQUENCE</scope>
    <source>
        <strain evidence="2">DSM 43175</strain>
    </source>
</reference>
<organism evidence="2 3">
    <name type="scientific">Actinomadura viridis</name>
    <dbReference type="NCBI Taxonomy" id="58110"/>
    <lineage>
        <taxon>Bacteria</taxon>
        <taxon>Bacillati</taxon>
        <taxon>Actinomycetota</taxon>
        <taxon>Actinomycetes</taxon>
        <taxon>Streptosporangiales</taxon>
        <taxon>Thermomonosporaceae</taxon>
        <taxon>Actinomadura</taxon>
    </lineage>
</organism>
<dbReference type="PANTHER" id="PTHR43319">
    <property type="entry name" value="BETA-LACTAMASE-RELATED"/>
    <property type="match status" value="1"/>
</dbReference>
<dbReference type="AlphaFoldDB" id="A0A931DJQ7"/>
<dbReference type="InterPro" id="IPR052907">
    <property type="entry name" value="Beta-lactamase/esterase"/>
</dbReference>
<dbReference type="SUPFAM" id="SSF56601">
    <property type="entry name" value="beta-lactamase/transpeptidase-like"/>
    <property type="match status" value="1"/>
</dbReference>
<evidence type="ECO:0000313" key="2">
    <source>
        <dbReference type="EMBL" id="MBG6088831.1"/>
    </source>
</evidence>
<dbReference type="InterPro" id="IPR012338">
    <property type="entry name" value="Beta-lactam/transpept-like"/>
</dbReference>
<feature type="domain" description="Beta-lactamase-related" evidence="1">
    <location>
        <begin position="18"/>
        <end position="364"/>
    </location>
</feature>
<evidence type="ECO:0000313" key="3">
    <source>
        <dbReference type="Proteomes" id="UP000614047"/>
    </source>
</evidence>
<dbReference type="Pfam" id="PF00144">
    <property type="entry name" value="Beta-lactamase"/>
    <property type="match status" value="1"/>
</dbReference>
<dbReference type="PANTHER" id="PTHR43319:SF3">
    <property type="entry name" value="BETA-LACTAMASE-RELATED DOMAIN-CONTAINING PROTEIN"/>
    <property type="match status" value="1"/>
</dbReference>
<dbReference type="EMBL" id="JADOUA010000001">
    <property type="protein sequence ID" value="MBG6088831.1"/>
    <property type="molecule type" value="Genomic_DNA"/>
</dbReference>